<dbReference type="Proteomes" id="UP001221757">
    <property type="component" value="Unassembled WGS sequence"/>
</dbReference>
<proteinExistence type="predicted"/>
<gene>
    <name evidence="2" type="ORF">B0H17DRAFT_1123658</name>
</gene>
<dbReference type="EMBL" id="JARKIE010000001">
    <property type="protein sequence ID" value="KAJ7710520.1"/>
    <property type="molecule type" value="Genomic_DNA"/>
</dbReference>
<reference evidence="2" key="1">
    <citation type="submission" date="2023-03" db="EMBL/GenBank/DDBJ databases">
        <title>Massive genome expansion in bonnet fungi (Mycena s.s.) driven by repeated elements and novel gene families across ecological guilds.</title>
        <authorList>
            <consortium name="Lawrence Berkeley National Laboratory"/>
            <person name="Harder C.B."/>
            <person name="Miyauchi S."/>
            <person name="Viragh M."/>
            <person name="Kuo A."/>
            <person name="Thoen E."/>
            <person name="Andreopoulos B."/>
            <person name="Lu D."/>
            <person name="Skrede I."/>
            <person name="Drula E."/>
            <person name="Henrissat B."/>
            <person name="Morin E."/>
            <person name="Kohler A."/>
            <person name="Barry K."/>
            <person name="LaButti K."/>
            <person name="Morin E."/>
            <person name="Salamov A."/>
            <person name="Lipzen A."/>
            <person name="Mereny Z."/>
            <person name="Hegedus B."/>
            <person name="Baldrian P."/>
            <person name="Stursova M."/>
            <person name="Weitz H."/>
            <person name="Taylor A."/>
            <person name="Grigoriev I.V."/>
            <person name="Nagy L.G."/>
            <person name="Martin F."/>
            <person name="Kauserud H."/>
        </authorList>
    </citation>
    <scope>NUCLEOTIDE SEQUENCE</scope>
    <source>
        <strain evidence="2">CBHHK067</strain>
    </source>
</reference>
<organism evidence="2 3">
    <name type="scientific">Mycena rosella</name>
    <name type="common">Pink bonnet</name>
    <name type="synonym">Agaricus rosellus</name>
    <dbReference type="NCBI Taxonomy" id="1033263"/>
    <lineage>
        <taxon>Eukaryota</taxon>
        <taxon>Fungi</taxon>
        <taxon>Dikarya</taxon>
        <taxon>Basidiomycota</taxon>
        <taxon>Agaricomycotina</taxon>
        <taxon>Agaricomycetes</taxon>
        <taxon>Agaricomycetidae</taxon>
        <taxon>Agaricales</taxon>
        <taxon>Marasmiineae</taxon>
        <taxon>Mycenaceae</taxon>
        <taxon>Mycena</taxon>
    </lineage>
</organism>
<sequence>MTAGQTNARLEFGGRGYGNRLEQTGVVETRCQNGDRKPGLCLFDRLSARLNEREGAAGEHVAAGNLEAAYRLSETVEVEVGLCSKSGGQSPSHAHPRSDGPASTRVERRCARDTFPIKSHGGLLNSYLE</sequence>
<protein>
    <submittedName>
        <fullName evidence="2">Uncharacterized protein</fullName>
    </submittedName>
</protein>
<dbReference type="AlphaFoldDB" id="A0AAD7H2N2"/>
<evidence type="ECO:0000313" key="3">
    <source>
        <dbReference type="Proteomes" id="UP001221757"/>
    </source>
</evidence>
<accession>A0AAD7H2N2</accession>
<name>A0AAD7H2N2_MYCRO</name>
<comment type="caution">
    <text evidence="2">The sequence shown here is derived from an EMBL/GenBank/DDBJ whole genome shotgun (WGS) entry which is preliminary data.</text>
</comment>
<evidence type="ECO:0000256" key="1">
    <source>
        <dbReference type="SAM" id="MobiDB-lite"/>
    </source>
</evidence>
<evidence type="ECO:0000313" key="2">
    <source>
        <dbReference type="EMBL" id="KAJ7710520.1"/>
    </source>
</evidence>
<keyword evidence="3" id="KW-1185">Reference proteome</keyword>
<feature type="region of interest" description="Disordered" evidence="1">
    <location>
        <begin position="83"/>
        <end position="107"/>
    </location>
</feature>